<name>A0A2P5EJQ9_TREOI</name>
<dbReference type="AlphaFoldDB" id="A0A2P5EJQ9"/>
<evidence type="ECO:0000313" key="1">
    <source>
        <dbReference type="EMBL" id="PON85787.1"/>
    </source>
</evidence>
<sequence length="106" mass="11368">NITLIAEPSYPKIDPAATLEILLNTLPGLLARMQLARSQGRPSSLAHFDARPSSLTRSASGGEPIRLFLLTRPSTTTCSQINSGLARMNTIFTHSQPLSHAKSAQS</sequence>
<organism evidence="1 2">
    <name type="scientific">Trema orientale</name>
    <name type="common">Charcoal tree</name>
    <name type="synonym">Celtis orientalis</name>
    <dbReference type="NCBI Taxonomy" id="63057"/>
    <lineage>
        <taxon>Eukaryota</taxon>
        <taxon>Viridiplantae</taxon>
        <taxon>Streptophyta</taxon>
        <taxon>Embryophyta</taxon>
        <taxon>Tracheophyta</taxon>
        <taxon>Spermatophyta</taxon>
        <taxon>Magnoliopsida</taxon>
        <taxon>eudicotyledons</taxon>
        <taxon>Gunneridae</taxon>
        <taxon>Pentapetalae</taxon>
        <taxon>rosids</taxon>
        <taxon>fabids</taxon>
        <taxon>Rosales</taxon>
        <taxon>Cannabaceae</taxon>
        <taxon>Trema</taxon>
    </lineage>
</organism>
<dbReference type="EMBL" id="JXTC01000142">
    <property type="protein sequence ID" value="PON85787.1"/>
    <property type="molecule type" value="Genomic_DNA"/>
</dbReference>
<evidence type="ECO:0000313" key="2">
    <source>
        <dbReference type="Proteomes" id="UP000237000"/>
    </source>
</evidence>
<gene>
    <name evidence="1" type="ORF">TorRG33x02_183960</name>
</gene>
<feature type="non-terminal residue" evidence="1">
    <location>
        <position position="1"/>
    </location>
</feature>
<reference evidence="2" key="1">
    <citation type="submission" date="2016-06" db="EMBL/GenBank/DDBJ databases">
        <title>Parallel loss of symbiosis genes in relatives of nitrogen-fixing non-legume Parasponia.</title>
        <authorList>
            <person name="Van Velzen R."/>
            <person name="Holmer R."/>
            <person name="Bu F."/>
            <person name="Rutten L."/>
            <person name="Van Zeijl A."/>
            <person name="Liu W."/>
            <person name="Santuari L."/>
            <person name="Cao Q."/>
            <person name="Sharma T."/>
            <person name="Shen D."/>
            <person name="Roswanjaya Y."/>
            <person name="Wardhani T."/>
            <person name="Kalhor M.S."/>
            <person name="Jansen J."/>
            <person name="Van den Hoogen J."/>
            <person name="Gungor B."/>
            <person name="Hartog M."/>
            <person name="Hontelez J."/>
            <person name="Verver J."/>
            <person name="Yang W.-C."/>
            <person name="Schijlen E."/>
            <person name="Repin R."/>
            <person name="Schilthuizen M."/>
            <person name="Schranz E."/>
            <person name="Heidstra R."/>
            <person name="Miyata K."/>
            <person name="Fedorova E."/>
            <person name="Kohlen W."/>
            <person name="Bisseling T."/>
            <person name="Smit S."/>
            <person name="Geurts R."/>
        </authorList>
    </citation>
    <scope>NUCLEOTIDE SEQUENCE [LARGE SCALE GENOMIC DNA]</scope>
    <source>
        <strain evidence="2">cv. RG33-2</strain>
    </source>
</reference>
<accession>A0A2P5EJQ9</accession>
<dbReference type="InParanoid" id="A0A2P5EJQ9"/>
<proteinExistence type="predicted"/>
<comment type="caution">
    <text evidence="1">The sequence shown here is derived from an EMBL/GenBank/DDBJ whole genome shotgun (WGS) entry which is preliminary data.</text>
</comment>
<keyword evidence="2" id="KW-1185">Reference proteome</keyword>
<dbReference type="Proteomes" id="UP000237000">
    <property type="component" value="Unassembled WGS sequence"/>
</dbReference>
<protein>
    <submittedName>
        <fullName evidence="1">Uncharacterized protein</fullName>
    </submittedName>
</protein>